<evidence type="ECO:0000313" key="3">
    <source>
        <dbReference type="Proteomes" id="UP000307440"/>
    </source>
</evidence>
<feature type="compositionally biased region" description="Low complexity" evidence="1">
    <location>
        <begin position="39"/>
        <end position="49"/>
    </location>
</feature>
<dbReference type="AlphaFoldDB" id="A0A5C3L822"/>
<feature type="compositionally biased region" description="Polar residues" evidence="1">
    <location>
        <begin position="28"/>
        <end position="38"/>
    </location>
</feature>
<dbReference type="STRING" id="230819.A0A5C3L822"/>
<evidence type="ECO:0000256" key="1">
    <source>
        <dbReference type="SAM" id="MobiDB-lite"/>
    </source>
</evidence>
<reference evidence="2 3" key="1">
    <citation type="journal article" date="2019" name="Nat. Ecol. Evol.">
        <title>Megaphylogeny resolves global patterns of mushroom evolution.</title>
        <authorList>
            <person name="Varga T."/>
            <person name="Krizsan K."/>
            <person name="Foldi C."/>
            <person name="Dima B."/>
            <person name="Sanchez-Garcia M."/>
            <person name="Sanchez-Ramirez S."/>
            <person name="Szollosi G.J."/>
            <person name="Szarkandi J.G."/>
            <person name="Papp V."/>
            <person name="Albert L."/>
            <person name="Andreopoulos W."/>
            <person name="Angelini C."/>
            <person name="Antonin V."/>
            <person name="Barry K.W."/>
            <person name="Bougher N.L."/>
            <person name="Buchanan P."/>
            <person name="Buyck B."/>
            <person name="Bense V."/>
            <person name="Catcheside P."/>
            <person name="Chovatia M."/>
            <person name="Cooper J."/>
            <person name="Damon W."/>
            <person name="Desjardin D."/>
            <person name="Finy P."/>
            <person name="Geml J."/>
            <person name="Haridas S."/>
            <person name="Hughes K."/>
            <person name="Justo A."/>
            <person name="Karasinski D."/>
            <person name="Kautmanova I."/>
            <person name="Kiss B."/>
            <person name="Kocsube S."/>
            <person name="Kotiranta H."/>
            <person name="LaButti K.M."/>
            <person name="Lechner B.E."/>
            <person name="Liimatainen K."/>
            <person name="Lipzen A."/>
            <person name="Lukacs Z."/>
            <person name="Mihaltcheva S."/>
            <person name="Morgado L.N."/>
            <person name="Niskanen T."/>
            <person name="Noordeloos M.E."/>
            <person name="Ohm R.A."/>
            <person name="Ortiz-Santana B."/>
            <person name="Ovrebo C."/>
            <person name="Racz N."/>
            <person name="Riley R."/>
            <person name="Savchenko A."/>
            <person name="Shiryaev A."/>
            <person name="Soop K."/>
            <person name="Spirin V."/>
            <person name="Szebenyi C."/>
            <person name="Tomsovsky M."/>
            <person name="Tulloss R.E."/>
            <person name="Uehling J."/>
            <person name="Grigoriev I.V."/>
            <person name="Vagvolgyi C."/>
            <person name="Papp T."/>
            <person name="Martin F.M."/>
            <person name="Miettinen O."/>
            <person name="Hibbett D.S."/>
            <person name="Nagy L.G."/>
        </authorList>
    </citation>
    <scope>NUCLEOTIDE SEQUENCE [LARGE SCALE GENOMIC DNA]</scope>
    <source>
        <strain evidence="2 3">CBS 121175</strain>
    </source>
</reference>
<feature type="region of interest" description="Disordered" evidence="1">
    <location>
        <begin position="1"/>
        <end position="73"/>
    </location>
</feature>
<proteinExistence type="predicted"/>
<protein>
    <submittedName>
        <fullName evidence="2">Uncharacterized protein</fullName>
    </submittedName>
</protein>
<name>A0A5C3L822_COPMA</name>
<sequence length="463" mass="49429">MSSSTSRVPQHPTDFDPGPVPSSDSPVATTNPDRPTSDATTSADPGSPTSSPPGGGPTTPTWPAIPPTVTPSFVLGEDGSTYYTNTTIDDFSPLVTFSEDGNWLTVRTDPASSAVRPAPQRNWFLGTYKRTEIRNATVTIQFYGSELYLYGDKGPNFGVYLLELDEDTPILQTAYEQASGTDRAQLLYTFRDLTEGRHDLVITNLGTREGLNDGPSLLFDFAIARQKVGVPGRLRPQVFEIKGDELQALAKNGTWSLNTVQDDVPPGQGGAKPEIYVERKAFWTTENLATLTVPFRGTGIQVYGGRNATHGSYRATLLTIPSNTIVRSETYSATADCDFAVPDNIRPACDWRGSSLKYSAADLNPDERYELVLENLGGGDAARGVFEVDLVRTVDLRDANDPVEGGDGAGNGNGNGNGSGGGPGNSAGSSGSGAHKMVAPVDPLLNFILLLVSFLAVWKTLKN</sequence>
<evidence type="ECO:0000313" key="2">
    <source>
        <dbReference type="EMBL" id="TFK29179.1"/>
    </source>
</evidence>
<gene>
    <name evidence="2" type="ORF">FA15DRAFT_429398</name>
</gene>
<dbReference type="Proteomes" id="UP000307440">
    <property type="component" value="Unassembled WGS sequence"/>
</dbReference>
<keyword evidence="3" id="KW-1185">Reference proteome</keyword>
<accession>A0A5C3L822</accession>
<feature type="region of interest" description="Disordered" evidence="1">
    <location>
        <begin position="397"/>
        <end position="433"/>
    </location>
</feature>
<dbReference type="Gene3D" id="2.60.120.260">
    <property type="entry name" value="Galactose-binding domain-like"/>
    <property type="match status" value="2"/>
</dbReference>
<feature type="compositionally biased region" description="Gly residues" evidence="1">
    <location>
        <begin position="405"/>
        <end position="425"/>
    </location>
</feature>
<organism evidence="2 3">
    <name type="scientific">Coprinopsis marcescibilis</name>
    <name type="common">Agaric fungus</name>
    <name type="synonym">Psathyrella marcescibilis</name>
    <dbReference type="NCBI Taxonomy" id="230819"/>
    <lineage>
        <taxon>Eukaryota</taxon>
        <taxon>Fungi</taxon>
        <taxon>Dikarya</taxon>
        <taxon>Basidiomycota</taxon>
        <taxon>Agaricomycotina</taxon>
        <taxon>Agaricomycetes</taxon>
        <taxon>Agaricomycetidae</taxon>
        <taxon>Agaricales</taxon>
        <taxon>Agaricineae</taxon>
        <taxon>Psathyrellaceae</taxon>
        <taxon>Coprinopsis</taxon>
    </lineage>
</organism>
<dbReference type="EMBL" id="ML210151">
    <property type="protein sequence ID" value="TFK29179.1"/>
    <property type="molecule type" value="Genomic_DNA"/>
</dbReference>
<dbReference type="OrthoDB" id="2563669at2759"/>